<protein>
    <submittedName>
        <fullName evidence="2">PilZ domain protein</fullName>
    </submittedName>
</protein>
<dbReference type="RefSeq" id="WP_146663772.1">
    <property type="nucleotide sequence ID" value="NZ_CP019791.1"/>
</dbReference>
<evidence type="ECO:0000259" key="1">
    <source>
        <dbReference type="Pfam" id="PF07238"/>
    </source>
</evidence>
<keyword evidence="3" id="KW-1185">Reference proteome</keyword>
<dbReference type="AlphaFoldDB" id="A0A1U9NQF5"/>
<name>A0A1U9NQF5_9BACT</name>
<organism evidence="2 3">
    <name type="scientific">Anaerohalosphaera lusitana</name>
    <dbReference type="NCBI Taxonomy" id="1936003"/>
    <lineage>
        <taxon>Bacteria</taxon>
        <taxon>Pseudomonadati</taxon>
        <taxon>Planctomycetota</taxon>
        <taxon>Phycisphaerae</taxon>
        <taxon>Sedimentisphaerales</taxon>
        <taxon>Anaerohalosphaeraceae</taxon>
        <taxon>Anaerohalosphaera</taxon>
    </lineage>
</organism>
<accession>A0A1U9NQF5</accession>
<dbReference type="Proteomes" id="UP000189674">
    <property type="component" value="Chromosome"/>
</dbReference>
<reference evidence="3" key="1">
    <citation type="submission" date="2017-02" db="EMBL/GenBank/DDBJ databases">
        <title>Comparative genomics and description of representatives of a novel lineage of planctomycetes thriving in anoxic sediments.</title>
        <authorList>
            <person name="Spring S."/>
            <person name="Bunk B."/>
            <person name="Sproer C."/>
        </authorList>
    </citation>
    <scope>NUCLEOTIDE SEQUENCE [LARGE SCALE GENOMIC DNA]</scope>
    <source>
        <strain evidence="3">ST-NAGAB-D1</strain>
    </source>
</reference>
<dbReference type="GO" id="GO:0035438">
    <property type="term" value="F:cyclic-di-GMP binding"/>
    <property type="evidence" value="ECO:0007669"/>
    <property type="project" value="InterPro"/>
</dbReference>
<feature type="domain" description="PilZ" evidence="1">
    <location>
        <begin position="8"/>
        <end position="94"/>
    </location>
</feature>
<dbReference type="Pfam" id="PF07238">
    <property type="entry name" value="PilZ"/>
    <property type="match status" value="1"/>
</dbReference>
<dbReference type="InterPro" id="IPR009875">
    <property type="entry name" value="PilZ_domain"/>
</dbReference>
<proteinExistence type="predicted"/>
<dbReference type="EMBL" id="CP019791">
    <property type="protein sequence ID" value="AQT70162.1"/>
    <property type="molecule type" value="Genomic_DNA"/>
</dbReference>
<dbReference type="Gene3D" id="2.40.10.220">
    <property type="entry name" value="predicted glycosyltransferase like domains"/>
    <property type="match status" value="1"/>
</dbReference>
<evidence type="ECO:0000313" key="2">
    <source>
        <dbReference type="EMBL" id="AQT70162.1"/>
    </source>
</evidence>
<evidence type="ECO:0000313" key="3">
    <source>
        <dbReference type="Proteomes" id="UP000189674"/>
    </source>
</evidence>
<dbReference type="KEGG" id="alus:STSP2_03367"/>
<sequence>MDTVATQNRRMHDRLEMELDVMCQTVGLSGGKLFTGKTVDVSQGGALIELHGQGLHDGQLLSIEMSVPPSENLSEFGGRISNYGRVLRTEDNLSEGFNPGSDMVQRVAIEFCDNSHSGI</sequence>
<gene>
    <name evidence="2" type="ORF">STSP2_03367</name>
</gene>